<evidence type="ECO:0000313" key="12">
    <source>
        <dbReference type="EMBL" id="CAD8793242.1"/>
    </source>
</evidence>
<keyword evidence="3" id="KW-0150">Chloroplast</keyword>
<evidence type="ECO:0000256" key="7">
    <source>
        <dbReference type="ARBA" id="ARBA00023002"/>
    </source>
</evidence>
<dbReference type="SUPFAM" id="SSF52833">
    <property type="entry name" value="Thioredoxin-like"/>
    <property type="match status" value="1"/>
</dbReference>
<keyword evidence="7" id="KW-0560">Oxidoreductase</keyword>
<keyword evidence="6" id="KW-0249">Electron transport</keyword>
<dbReference type="PROSITE" id="PS51352">
    <property type="entry name" value="THIOREDOXIN_2"/>
    <property type="match status" value="1"/>
</dbReference>
<dbReference type="Pfam" id="PF00085">
    <property type="entry name" value="Thioredoxin"/>
    <property type="match status" value="1"/>
</dbReference>
<keyword evidence="5" id="KW-0809">Transit peptide</keyword>
<dbReference type="Gene3D" id="3.40.30.10">
    <property type="entry name" value="Glutaredoxin"/>
    <property type="match status" value="1"/>
</dbReference>
<evidence type="ECO:0000259" key="11">
    <source>
        <dbReference type="PROSITE" id="PS51352"/>
    </source>
</evidence>
<evidence type="ECO:0000256" key="8">
    <source>
        <dbReference type="ARBA" id="ARBA00023157"/>
    </source>
</evidence>
<dbReference type="InterPro" id="IPR044182">
    <property type="entry name" value="CITRX"/>
</dbReference>
<dbReference type="PRINTS" id="PR00421">
    <property type="entry name" value="THIOREDOXIN"/>
</dbReference>
<feature type="domain" description="Thioredoxin" evidence="11">
    <location>
        <begin position="25"/>
        <end position="151"/>
    </location>
</feature>
<evidence type="ECO:0000256" key="4">
    <source>
        <dbReference type="ARBA" id="ARBA00022640"/>
    </source>
</evidence>
<keyword evidence="2" id="KW-0813">Transport</keyword>
<evidence type="ECO:0000256" key="5">
    <source>
        <dbReference type="ARBA" id="ARBA00022946"/>
    </source>
</evidence>
<keyword evidence="9" id="KW-0676">Redox-active center</keyword>
<dbReference type="PANTHER" id="PTHR47834">
    <property type="entry name" value="THIOREDOXIN-LIKE PROTEIN CITRX, CHLOROPLASTIC"/>
    <property type="match status" value="1"/>
</dbReference>
<protein>
    <recommendedName>
        <fullName evidence="11">Thioredoxin domain-containing protein</fullName>
    </recommendedName>
</protein>
<evidence type="ECO:0000256" key="2">
    <source>
        <dbReference type="ARBA" id="ARBA00022448"/>
    </source>
</evidence>
<name>A0A7S0YU48_9CHLO</name>
<accession>A0A7S0YU48</accession>
<evidence type="ECO:0000256" key="6">
    <source>
        <dbReference type="ARBA" id="ARBA00022982"/>
    </source>
</evidence>
<evidence type="ECO:0000256" key="3">
    <source>
        <dbReference type="ARBA" id="ARBA00022528"/>
    </source>
</evidence>
<proteinExistence type="inferred from homology"/>
<dbReference type="InterPro" id="IPR013766">
    <property type="entry name" value="Thioredoxin_domain"/>
</dbReference>
<sequence>MSICLSNPSKYLSSKRRVSVKKPLSSPVLNSPNLSRRNSIIAKGSQIEKITSKELETVISNRTTPVLIDFFATWCGPCVLLAQELQKVAEEQGDKLKIVKVDVDENPDICSTLNISGLPTLIFIPKDADKHAYRTEGLLPAHKITEVLGKL</sequence>
<dbReference type="GO" id="GO:0015035">
    <property type="term" value="F:protein-disulfide reductase activity"/>
    <property type="evidence" value="ECO:0007669"/>
    <property type="project" value="InterPro"/>
</dbReference>
<keyword evidence="4" id="KW-0934">Plastid</keyword>
<dbReference type="InterPro" id="IPR036249">
    <property type="entry name" value="Thioredoxin-like_sf"/>
</dbReference>
<evidence type="ECO:0000256" key="1">
    <source>
        <dbReference type="ARBA" id="ARBA00004229"/>
    </source>
</evidence>
<reference evidence="12" key="1">
    <citation type="submission" date="2021-01" db="EMBL/GenBank/DDBJ databases">
        <authorList>
            <person name="Corre E."/>
            <person name="Pelletier E."/>
            <person name="Niang G."/>
            <person name="Scheremetjew M."/>
            <person name="Finn R."/>
            <person name="Kale V."/>
            <person name="Holt S."/>
            <person name="Cochrane G."/>
            <person name="Meng A."/>
            <person name="Brown T."/>
            <person name="Cohen L."/>
        </authorList>
    </citation>
    <scope>NUCLEOTIDE SEQUENCE</scope>
    <source>
        <strain evidence="12">SAG 63-3</strain>
    </source>
</reference>
<comment type="similarity">
    <text evidence="10">Belongs to the thioredoxin family. Plant CITRX-type subfamily.</text>
</comment>
<evidence type="ECO:0000256" key="10">
    <source>
        <dbReference type="ARBA" id="ARBA00024039"/>
    </source>
</evidence>
<comment type="subcellular location">
    <subcellularLocation>
        <location evidence="1">Plastid</location>
        <location evidence="1">Chloroplast</location>
    </subcellularLocation>
</comment>
<evidence type="ECO:0000256" key="9">
    <source>
        <dbReference type="ARBA" id="ARBA00023284"/>
    </source>
</evidence>
<dbReference type="GO" id="GO:0009507">
    <property type="term" value="C:chloroplast"/>
    <property type="evidence" value="ECO:0007669"/>
    <property type="project" value="UniProtKB-SubCell"/>
</dbReference>
<dbReference type="GO" id="GO:0045454">
    <property type="term" value="P:cell redox homeostasis"/>
    <property type="evidence" value="ECO:0007669"/>
    <property type="project" value="InterPro"/>
</dbReference>
<keyword evidence="8" id="KW-1015">Disulfide bond</keyword>
<dbReference type="EMBL" id="HBFM01034191">
    <property type="protein sequence ID" value="CAD8793242.1"/>
    <property type="molecule type" value="Transcribed_RNA"/>
</dbReference>
<dbReference type="CDD" id="cd02947">
    <property type="entry name" value="TRX_family"/>
    <property type="match status" value="1"/>
</dbReference>
<dbReference type="PANTHER" id="PTHR47834:SF2">
    <property type="entry name" value="THIOREDOXIN-LIKE PROTEIN CITRX, CHLOROPLASTIC"/>
    <property type="match status" value="1"/>
</dbReference>
<dbReference type="AlphaFoldDB" id="A0A7S0YU48"/>
<dbReference type="PROSITE" id="PS00194">
    <property type="entry name" value="THIOREDOXIN_1"/>
    <property type="match status" value="1"/>
</dbReference>
<dbReference type="InterPro" id="IPR017937">
    <property type="entry name" value="Thioredoxin_CS"/>
</dbReference>
<gene>
    <name evidence="12" type="ORF">PPAR00522_LOCUS22269</name>
</gene>
<organism evidence="12">
    <name type="scientific">Polytomella parva</name>
    <dbReference type="NCBI Taxonomy" id="51329"/>
    <lineage>
        <taxon>Eukaryota</taxon>
        <taxon>Viridiplantae</taxon>
        <taxon>Chlorophyta</taxon>
        <taxon>core chlorophytes</taxon>
        <taxon>Chlorophyceae</taxon>
        <taxon>CS clade</taxon>
        <taxon>Chlamydomonadales</taxon>
        <taxon>Chlamydomonadaceae</taxon>
        <taxon>Polytomella</taxon>
    </lineage>
</organism>